<dbReference type="Proteomes" id="UP001551482">
    <property type="component" value="Unassembled WGS sequence"/>
</dbReference>
<sequence>MPTADQIKKYVNDERVQDIVDIAAEGGITYWAITPNDAEFAGLPEGKTWTIVEGIEPHPLYPPFNEGREVEAVHYLNADDIRQAYAKLLDLDQDFVCEEYHRYIVQSWIDRDEAEGIDVCMVDAGAADAIVQMAIFGALVYG</sequence>
<comment type="caution">
    <text evidence="1">The sequence shown here is derived from an EMBL/GenBank/DDBJ whole genome shotgun (WGS) entry which is preliminary data.</text>
</comment>
<protein>
    <submittedName>
        <fullName evidence="1">Uncharacterized protein</fullName>
    </submittedName>
</protein>
<dbReference type="RefSeq" id="WP_358350442.1">
    <property type="nucleotide sequence ID" value="NZ_JBEZFP010000012.1"/>
</dbReference>
<evidence type="ECO:0000313" key="1">
    <source>
        <dbReference type="EMBL" id="MEU8133261.1"/>
    </source>
</evidence>
<organism evidence="1 2">
    <name type="scientific">Streptodolium elevatio</name>
    <dbReference type="NCBI Taxonomy" id="3157996"/>
    <lineage>
        <taxon>Bacteria</taxon>
        <taxon>Bacillati</taxon>
        <taxon>Actinomycetota</taxon>
        <taxon>Actinomycetes</taxon>
        <taxon>Kitasatosporales</taxon>
        <taxon>Streptomycetaceae</taxon>
        <taxon>Streptodolium</taxon>
    </lineage>
</organism>
<keyword evidence="2" id="KW-1185">Reference proteome</keyword>
<gene>
    <name evidence="1" type="ORF">AB0C36_07100</name>
</gene>
<name>A0ABV3DBZ5_9ACTN</name>
<proteinExistence type="predicted"/>
<accession>A0ABV3DBZ5</accession>
<reference evidence="1 2" key="1">
    <citation type="submission" date="2024-06" db="EMBL/GenBank/DDBJ databases">
        <title>The Natural Products Discovery Center: Release of the First 8490 Sequenced Strains for Exploring Actinobacteria Biosynthetic Diversity.</title>
        <authorList>
            <person name="Kalkreuter E."/>
            <person name="Kautsar S.A."/>
            <person name="Yang D."/>
            <person name="Bader C.D."/>
            <person name="Teijaro C.N."/>
            <person name="Fluegel L."/>
            <person name="Davis C.M."/>
            <person name="Simpson J.R."/>
            <person name="Lauterbach L."/>
            <person name="Steele A.D."/>
            <person name="Gui C."/>
            <person name="Meng S."/>
            <person name="Li G."/>
            <person name="Viehrig K."/>
            <person name="Ye F."/>
            <person name="Su P."/>
            <person name="Kiefer A.F."/>
            <person name="Nichols A."/>
            <person name="Cepeda A.J."/>
            <person name="Yan W."/>
            <person name="Fan B."/>
            <person name="Jiang Y."/>
            <person name="Adhikari A."/>
            <person name="Zheng C.-J."/>
            <person name="Schuster L."/>
            <person name="Cowan T.M."/>
            <person name="Smanski M.J."/>
            <person name="Chevrette M.G."/>
            <person name="De Carvalho L.P.S."/>
            <person name="Shen B."/>
        </authorList>
    </citation>
    <scope>NUCLEOTIDE SEQUENCE [LARGE SCALE GENOMIC DNA]</scope>
    <source>
        <strain evidence="1 2">NPDC048946</strain>
    </source>
</reference>
<dbReference type="EMBL" id="JBEZFP010000012">
    <property type="protein sequence ID" value="MEU8133261.1"/>
    <property type="molecule type" value="Genomic_DNA"/>
</dbReference>
<evidence type="ECO:0000313" key="2">
    <source>
        <dbReference type="Proteomes" id="UP001551482"/>
    </source>
</evidence>